<gene>
    <name evidence="2" type="ORF">COT80_01610</name>
</gene>
<evidence type="ECO:0000256" key="1">
    <source>
        <dbReference type="SAM" id="Phobius"/>
    </source>
</evidence>
<dbReference type="InterPro" id="IPR014717">
    <property type="entry name" value="Transl_elong_EF1B/ribsomal_bS6"/>
</dbReference>
<organism evidence="2 3">
    <name type="scientific">Candidatus Buchananbacteria bacterium CG10_big_fil_rev_8_21_14_0_10_33_19</name>
    <dbReference type="NCBI Taxonomy" id="1974525"/>
    <lineage>
        <taxon>Bacteria</taxon>
        <taxon>Candidatus Buchananiibacteriota</taxon>
    </lineage>
</organism>
<reference evidence="3" key="1">
    <citation type="submission" date="2017-09" db="EMBL/GenBank/DDBJ databases">
        <title>Depth-based differentiation of microbial function through sediment-hosted aquifers and enrichment of novel symbionts in the deep terrestrial subsurface.</title>
        <authorList>
            <person name="Probst A.J."/>
            <person name="Ladd B."/>
            <person name="Jarett J.K."/>
            <person name="Geller-Mcgrath D.E."/>
            <person name="Sieber C.M.K."/>
            <person name="Emerson J.B."/>
            <person name="Anantharaman K."/>
            <person name="Thomas B.C."/>
            <person name="Malmstrom R."/>
            <person name="Stieglmeier M."/>
            <person name="Klingl A."/>
            <person name="Woyke T."/>
            <person name="Ryan C.M."/>
            <person name="Banfield J.F."/>
        </authorList>
    </citation>
    <scope>NUCLEOTIDE SEQUENCE [LARGE SCALE GENOMIC DNA]</scope>
</reference>
<comment type="caution">
    <text evidence="2">The sequence shown here is derived from an EMBL/GenBank/DDBJ whole genome shotgun (WGS) entry which is preliminary data.</text>
</comment>
<proteinExistence type="predicted"/>
<dbReference type="Proteomes" id="UP000229056">
    <property type="component" value="Unassembled WGS sequence"/>
</dbReference>
<dbReference type="Gene3D" id="3.30.70.60">
    <property type="match status" value="1"/>
</dbReference>
<evidence type="ECO:0000313" key="2">
    <source>
        <dbReference type="EMBL" id="PIS06249.1"/>
    </source>
</evidence>
<sequence>MADIKDIDNLIDNQSKKTEPDKRLLEVLNKYFKLILILVGVIILYIGYYFVIVPKWEVKSNKETVLLQLEGEVNKLKSDGNFLSQYSSKIIEFTPDEERKLNLALPSRFDLSSIVVQLSRLASEYKFIVENIEANEVVANGLGDSKLKRVDINMTVISSAGNDYGNFGRFIEALESSLMIFDVKAISFSPDEVGYKLELSTYYYPSK</sequence>
<protein>
    <submittedName>
        <fullName evidence="2">Uncharacterized protein</fullName>
    </submittedName>
</protein>
<name>A0A2H0W4H5_9BACT</name>
<evidence type="ECO:0000313" key="3">
    <source>
        <dbReference type="Proteomes" id="UP000229056"/>
    </source>
</evidence>
<accession>A0A2H0W4H5</accession>
<feature type="transmembrane region" description="Helical" evidence="1">
    <location>
        <begin position="31"/>
        <end position="52"/>
    </location>
</feature>
<keyword evidence="1" id="KW-0472">Membrane</keyword>
<keyword evidence="1" id="KW-1133">Transmembrane helix</keyword>
<dbReference type="AlphaFoldDB" id="A0A2H0W4H5"/>
<dbReference type="EMBL" id="PEZY01000005">
    <property type="protein sequence ID" value="PIS06249.1"/>
    <property type="molecule type" value="Genomic_DNA"/>
</dbReference>
<keyword evidence="1" id="KW-0812">Transmembrane</keyword>